<dbReference type="AlphaFoldDB" id="A0A7W8IPC0"/>
<gene>
    <name evidence="3" type="ORF">HNQ34_001283</name>
</gene>
<evidence type="ECO:0000313" key="3">
    <source>
        <dbReference type="EMBL" id="MBB5324190.1"/>
    </source>
</evidence>
<dbReference type="PROSITE" id="PS50966">
    <property type="entry name" value="ZF_SWIM"/>
    <property type="match status" value="1"/>
</dbReference>
<organism evidence="3 4">
    <name type="scientific">Anoxybacteroides tepidamans</name>
    <dbReference type="NCBI Taxonomy" id="265948"/>
    <lineage>
        <taxon>Bacteria</taxon>
        <taxon>Bacillati</taxon>
        <taxon>Bacillota</taxon>
        <taxon>Bacilli</taxon>
        <taxon>Bacillales</taxon>
        <taxon>Anoxybacillaceae</taxon>
        <taxon>Anoxybacteroides</taxon>
    </lineage>
</organism>
<keyword evidence="1" id="KW-0862">Zinc</keyword>
<comment type="caution">
    <text evidence="3">The sequence shown here is derived from an EMBL/GenBank/DDBJ whole genome shotgun (WGS) entry which is preliminary data.</text>
</comment>
<evidence type="ECO:0000259" key="2">
    <source>
        <dbReference type="PROSITE" id="PS50966"/>
    </source>
</evidence>
<evidence type="ECO:0000256" key="1">
    <source>
        <dbReference type="PROSITE-ProRule" id="PRU00325"/>
    </source>
</evidence>
<reference evidence="3 4" key="1">
    <citation type="submission" date="2020-08" db="EMBL/GenBank/DDBJ databases">
        <title>Genomic Encyclopedia of Type Strains, Phase IV (KMG-IV): sequencing the most valuable type-strain genomes for metagenomic binning, comparative biology and taxonomic classification.</title>
        <authorList>
            <person name="Goeker M."/>
        </authorList>
    </citation>
    <scope>NUCLEOTIDE SEQUENCE [LARGE SCALE GENOMIC DNA]</scope>
    <source>
        <strain evidence="3 4">DSM 16325</strain>
    </source>
</reference>
<dbReference type="InterPro" id="IPR007527">
    <property type="entry name" value="Znf_SWIM"/>
</dbReference>
<name>A0A7W8IPC0_9BACL</name>
<accession>A0A7W8IPC0</accession>
<dbReference type="EMBL" id="JACHEP010000004">
    <property type="protein sequence ID" value="MBB5324190.1"/>
    <property type="molecule type" value="Genomic_DNA"/>
</dbReference>
<dbReference type="RefSeq" id="WP_183252695.1">
    <property type="nucleotide sequence ID" value="NZ_JACHEP010000004.1"/>
</dbReference>
<evidence type="ECO:0000313" key="4">
    <source>
        <dbReference type="Proteomes" id="UP000520011"/>
    </source>
</evidence>
<keyword evidence="1" id="KW-0863">Zinc-finger</keyword>
<dbReference type="Proteomes" id="UP000520011">
    <property type="component" value="Unassembled WGS sequence"/>
</dbReference>
<sequence>MLQTSLPKAILNETASQFQQEMAFPFYENAMKKGLKLYREGFVYNAALLDDGLVQANVLDRQIYKPILDLTDLPQSHCECSSSYICPHIFALFFYLYANVGSVGELVRKWNIKRTSVAPKLPKASEVVQPSASVHDWVKRFEHFYDQFLQNYRTIDYWFAHHLCYRFFPSLLEGVPYAGIEKRLYDLHAALFTFCRLVESGEQFQRISYQRSFWESAISDFVGVIHNKCSSFLNKPAPNASLLDESRKYVRNVLFASEGFMAMRIRVYQMVWNALFRGETWCEKEQEALQKRQEESSFADECLLALAHLAFLRGRDEEVSALLKDVRVAAIPYVLHWMRELALAGQWTRMKTWWELCMNSINLLFASSHYYKAEVTRELLYLSERYTHATGDQKHNETILRALLPYSASQYSHFLMSSKQYKKWVDLHLIAGIEIEEIHRSFLTTIEKHDRSLLLPLYHRGVQKMIQAKNRPSYKQAVRYLKKLRTYYRALGRYDVWLVYREKLLEKTKRLRAFHEEMQKGKLLHD</sequence>
<protein>
    <recommendedName>
        <fullName evidence="2">SWIM-type domain-containing protein</fullName>
    </recommendedName>
</protein>
<keyword evidence="1" id="KW-0479">Metal-binding</keyword>
<dbReference type="GO" id="GO:0008270">
    <property type="term" value="F:zinc ion binding"/>
    <property type="evidence" value="ECO:0007669"/>
    <property type="project" value="UniProtKB-KW"/>
</dbReference>
<feature type="domain" description="SWIM-type" evidence="2">
    <location>
        <begin position="64"/>
        <end position="97"/>
    </location>
</feature>
<keyword evidence="4" id="KW-1185">Reference proteome</keyword>
<proteinExistence type="predicted"/>